<keyword evidence="1" id="KW-1133">Transmembrane helix</keyword>
<feature type="transmembrane region" description="Helical" evidence="1">
    <location>
        <begin position="98"/>
        <end position="119"/>
    </location>
</feature>
<comment type="caution">
    <text evidence="2">The sequence shown here is derived from an EMBL/GenBank/DDBJ whole genome shotgun (WGS) entry which is preliminary data.</text>
</comment>
<dbReference type="Pfam" id="PF09991">
    <property type="entry name" value="DUF2232"/>
    <property type="match status" value="1"/>
</dbReference>
<proteinExistence type="predicted"/>
<keyword evidence="1" id="KW-0812">Transmembrane</keyword>
<feature type="transmembrane region" description="Helical" evidence="1">
    <location>
        <begin position="238"/>
        <end position="266"/>
    </location>
</feature>
<feature type="transmembrane region" description="Helical" evidence="1">
    <location>
        <begin position="170"/>
        <end position="192"/>
    </location>
</feature>
<feature type="transmembrane region" description="Helical" evidence="1">
    <location>
        <begin position="278"/>
        <end position="298"/>
    </location>
</feature>
<keyword evidence="1" id="KW-0472">Membrane</keyword>
<name>A0A6M0QBN6_9BACI</name>
<sequence length="312" mass="35361">MGKTKALTEGAIMLALYMILFLMTLYIPLLGSLTLFALSLPFVVFSSRRGWKSGLVLFGAAVIFTMLFGSILALPSTFLFGLGGIVIGYLYKINRSKFEILAAGSIVYILILLVIYAIITTFLKINPVEEAQRAIEQSINMSREMMESLGQTINEAQLEQLQQALEFASLLMPTVIVFVGVFLTFITQLLSSKILSRLGLQVEKWPPFRSIQLPRSLIWYYLIAMVAMMFPLEQDSMMFLAIFNLFHILQLLMILQGLSFIFYYCYHKNLSKGIPITILILSFLLPFLLYLVRLIGIIDLGFNLRSRVESKK</sequence>
<reference evidence="2 3" key="1">
    <citation type="submission" date="2020-02" db="EMBL/GenBank/DDBJ databases">
        <title>Bacillus aquiflavi sp. nov., isolated from yellow water of strong flavor Chinese baijiu in Yibin region of China.</title>
        <authorList>
            <person name="Xie J."/>
        </authorList>
    </citation>
    <scope>NUCLEOTIDE SEQUENCE [LARGE SCALE GENOMIC DNA]</scope>
    <source>
        <strain evidence="2 3">SA4</strain>
    </source>
</reference>
<accession>A0A6M0QBN6</accession>
<feature type="transmembrane region" description="Helical" evidence="1">
    <location>
        <begin position="213"/>
        <end position="232"/>
    </location>
</feature>
<dbReference type="RefSeq" id="WP_163180588.1">
    <property type="nucleotide sequence ID" value="NZ_JAAIWM010000005.1"/>
</dbReference>
<gene>
    <name evidence="2" type="ORF">G4D63_15455</name>
</gene>
<evidence type="ECO:0000313" key="3">
    <source>
        <dbReference type="Proteomes" id="UP000481043"/>
    </source>
</evidence>
<dbReference type="PANTHER" id="PTHR41324:SF1">
    <property type="entry name" value="DUF2232 DOMAIN-CONTAINING PROTEIN"/>
    <property type="match status" value="1"/>
</dbReference>
<keyword evidence="3" id="KW-1185">Reference proteome</keyword>
<dbReference type="Proteomes" id="UP000481043">
    <property type="component" value="Unassembled WGS sequence"/>
</dbReference>
<feature type="transmembrane region" description="Helical" evidence="1">
    <location>
        <begin position="12"/>
        <end position="38"/>
    </location>
</feature>
<organism evidence="2 3">
    <name type="scientific">Bacillus mesophilus</name>
    <dbReference type="NCBI Taxonomy" id="1808955"/>
    <lineage>
        <taxon>Bacteria</taxon>
        <taxon>Bacillati</taxon>
        <taxon>Bacillota</taxon>
        <taxon>Bacilli</taxon>
        <taxon>Bacillales</taxon>
        <taxon>Bacillaceae</taxon>
        <taxon>Bacillus</taxon>
    </lineage>
</organism>
<dbReference type="PANTHER" id="PTHR41324">
    <property type="entry name" value="MEMBRANE PROTEIN-RELATED"/>
    <property type="match status" value="1"/>
</dbReference>
<protein>
    <submittedName>
        <fullName evidence="2">YybS family protein</fullName>
    </submittedName>
</protein>
<dbReference type="EMBL" id="JAAIWM010000005">
    <property type="protein sequence ID" value="NEY73129.1"/>
    <property type="molecule type" value="Genomic_DNA"/>
</dbReference>
<dbReference type="Gene3D" id="1.10.1760.20">
    <property type="match status" value="1"/>
</dbReference>
<dbReference type="InterPro" id="IPR018710">
    <property type="entry name" value="DUF2232"/>
</dbReference>
<evidence type="ECO:0000313" key="2">
    <source>
        <dbReference type="EMBL" id="NEY73129.1"/>
    </source>
</evidence>
<feature type="transmembrane region" description="Helical" evidence="1">
    <location>
        <begin position="58"/>
        <end position="91"/>
    </location>
</feature>
<evidence type="ECO:0000256" key="1">
    <source>
        <dbReference type="SAM" id="Phobius"/>
    </source>
</evidence>
<dbReference type="AlphaFoldDB" id="A0A6M0QBN6"/>